<evidence type="ECO:0000256" key="1">
    <source>
        <dbReference type="SAM" id="MobiDB-lite"/>
    </source>
</evidence>
<feature type="region of interest" description="Disordered" evidence="1">
    <location>
        <begin position="34"/>
        <end position="59"/>
    </location>
</feature>
<dbReference type="AlphaFoldDB" id="A0A0E9WYT5"/>
<organism evidence="2">
    <name type="scientific">Anguilla anguilla</name>
    <name type="common">European freshwater eel</name>
    <name type="synonym">Muraena anguilla</name>
    <dbReference type="NCBI Taxonomy" id="7936"/>
    <lineage>
        <taxon>Eukaryota</taxon>
        <taxon>Metazoa</taxon>
        <taxon>Chordata</taxon>
        <taxon>Craniata</taxon>
        <taxon>Vertebrata</taxon>
        <taxon>Euteleostomi</taxon>
        <taxon>Actinopterygii</taxon>
        <taxon>Neopterygii</taxon>
        <taxon>Teleostei</taxon>
        <taxon>Anguilliformes</taxon>
        <taxon>Anguillidae</taxon>
        <taxon>Anguilla</taxon>
    </lineage>
</organism>
<feature type="compositionally biased region" description="Acidic residues" evidence="1">
    <location>
        <begin position="47"/>
        <end position="59"/>
    </location>
</feature>
<reference evidence="2" key="2">
    <citation type="journal article" date="2015" name="Fish Shellfish Immunol.">
        <title>Early steps in the European eel (Anguilla anguilla)-Vibrio vulnificus interaction in the gills: Role of the RtxA13 toxin.</title>
        <authorList>
            <person name="Callol A."/>
            <person name="Pajuelo D."/>
            <person name="Ebbesson L."/>
            <person name="Teles M."/>
            <person name="MacKenzie S."/>
            <person name="Amaro C."/>
        </authorList>
    </citation>
    <scope>NUCLEOTIDE SEQUENCE</scope>
</reference>
<name>A0A0E9WYT5_ANGAN</name>
<sequence>MNYSDLVGDVKPFTVLLYDYGKCTRQENGSKVPLISLTTTPSPSPAFEDDSDSEVSEDLEEIDDDIIPIKPAKKQKL</sequence>
<protein>
    <submittedName>
        <fullName evidence="2">Uncharacterized protein</fullName>
    </submittedName>
</protein>
<reference evidence="2" key="1">
    <citation type="submission" date="2014-11" db="EMBL/GenBank/DDBJ databases">
        <authorList>
            <person name="Amaro Gonzalez C."/>
        </authorList>
    </citation>
    <scope>NUCLEOTIDE SEQUENCE</scope>
</reference>
<evidence type="ECO:0000313" key="2">
    <source>
        <dbReference type="EMBL" id="JAH94760.1"/>
    </source>
</evidence>
<dbReference type="EMBL" id="GBXM01013817">
    <property type="protein sequence ID" value="JAH94760.1"/>
    <property type="molecule type" value="Transcribed_RNA"/>
</dbReference>
<accession>A0A0E9WYT5</accession>
<proteinExistence type="predicted"/>